<comment type="caution">
    <text evidence="11">The sequence shown here is derived from an EMBL/GenBank/DDBJ whole genome shotgun (WGS) entry which is preliminary data.</text>
</comment>
<dbReference type="Proteomes" id="UP000003053">
    <property type="component" value="Unassembled WGS sequence"/>
</dbReference>
<keyword evidence="6" id="KW-0560">Oxidoreductase</keyword>
<dbReference type="OrthoDB" id="9806724at2"/>
<evidence type="ECO:0000256" key="3">
    <source>
        <dbReference type="ARBA" id="ARBA00008562"/>
    </source>
</evidence>
<dbReference type="GO" id="GO:0008734">
    <property type="term" value="F:L-aspartate oxidase activity"/>
    <property type="evidence" value="ECO:0007669"/>
    <property type="project" value="UniProtKB-EC"/>
</dbReference>
<dbReference type="Pfam" id="PF00890">
    <property type="entry name" value="FAD_binding_2"/>
    <property type="match status" value="1"/>
</dbReference>
<dbReference type="FunFam" id="3.90.700.10:FF:000002">
    <property type="entry name" value="L-aspartate oxidase"/>
    <property type="match status" value="1"/>
</dbReference>
<dbReference type="PIRSF" id="PIRSF000171">
    <property type="entry name" value="SDHA_APRA_LASPO"/>
    <property type="match status" value="1"/>
</dbReference>
<dbReference type="InterPro" id="IPR015939">
    <property type="entry name" value="Fum_Rdtase/Succ_DH_flav-like_C"/>
</dbReference>
<dbReference type="InterPro" id="IPR037099">
    <property type="entry name" value="Fum_R/Succ_DH_flav-like_C_sf"/>
</dbReference>
<dbReference type="PANTHER" id="PTHR11632">
    <property type="entry name" value="SUCCINATE DEHYDROGENASE 2 FLAVOPROTEIN SUBUNIT"/>
    <property type="match status" value="1"/>
</dbReference>
<evidence type="ECO:0000256" key="4">
    <source>
        <dbReference type="ARBA" id="ARBA00012173"/>
    </source>
</evidence>
<evidence type="ECO:0000259" key="10">
    <source>
        <dbReference type="Pfam" id="PF02910"/>
    </source>
</evidence>
<keyword evidence="5" id="KW-0285">Flavoprotein</keyword>
<dbReference type="EMBL" id="AAOG01000002">
    <property type="protein sequence ID" value="EAR12935.1"/>
    <property type="molecule type" value="Genomic_DNA"/>
</dbReference>
<evidence type="ECO:0000313" key="11">
    <source>
        <dbReference type="EMBL" id="EAR12935.1"/>
    </source>
</evidence>
<feature type="domain" description="FAD-dependent oxidoreductase 2 FAD-binding" evidence="9">
    <location>
        <begin position="36"/>
        <end position="416"/>
    </location>
</feature>
<accession>A4C0J2</accession>
<feature type="active site" description="Proton acceptor" evidence="8">
    <location>
        <position position="310"/>
    </location>
</feature>
<dbReference type="PRINTS" id="PR00368">
    <property type="entry name" value="FADPNR"/>
</dbReference>
<evidence type="ECO:0000313" key="12">
    <source>
        <dbReference type="Proteomes" id="UP000003053"/>
    </source>
</evidence>
<protein>
    <recommendedName>
        <fullName evidence="4">L-aspartate oxidase</fullName>
        <ecNumber evidence="4">1.4.3.16</ecNumber>
    </recommendedName>
</protein>
<dbReference type="EC" id="1.4.3.16" evidence="4"/>
<dbReference type="SUPFAM" id="SSF56425">
    <property type="entry name" value="Succinate dehydrogenase/fumarate reductase flavoprotein, catalytic domain"/>
    <property type="match status" value="1"/>
</dbReference>
<comment type="similarity">
    <text evidence="3">Belongs to the FAD-dependent oxidoreductase 2 family. NadB subfamily.</text>
</comment>
<comment type="catalytic activity">
    <reaction evidence="7">
        <text>L-aspartate + O2 = iminosuccinate + H2O2</text>
        <dbReference type="Rhea" id="RHEA:25876"/>
        <dbReference type="ChEBI" id="CHEBI:15379"/>
        <dbReference type="ChEBI" id="CHEBI:16240"/>
        <dbReference type="ChEBI" id="CHEBI:29991"/>
        <dbReference type="ChEBI" id="CHEBI:77875"/>
        <dbReference type="EC" id="1.4.3.16"/>
    </reaction>
    <physiologicalReaction direction="left-to-right" evidence="7">
        <dbReference type="Rhea" id="RHEA:25877"/>
    </physiologicalReaction>
</comment>
<keyword evidence="12" id="KW-1185">Reference proteome</keyword>
<dbReference type="Pfam" id="PF02910">
    <property type="entry name" value="Succ_DH_flav_C"/>
    <property type="match status" value="1"/>
</dbReference>
<reference evidence="11 12" key="1">
    <citation type="submission" date="2006-02" db="EMBL/GenBank/DDBJ databases">
        <authorList>
            <person name="Murray A."/>
            <person name="Staley J."/>
            <person name="Ferriera S."/>
            <person name="Johnson J."/>
            <person name="Kravitz S."/>
            <person name="Halpern A."/>
            <person name="Remington K."/>
            <person name="Beeson K."/>
            <person name="Tran B."/>
            <person name="Rogers Y.-H."/>
            <person name="Friedman R."/>
            <person name="Venter J.C."/>
        </authorList>
    </citation>
    <scope>NUCLEOTIDE SEQUENCE [LARGE SCALE GENOMIC DNA]</scope>
    <source>
        <strain evidence="11 12">23-P</strain>
    </source>
</reference>
<evidence type="ECO:0000256" key="2">
    <source>
        <dbReference type="ARBA" id="ARBA00004950"/>
    </source>
</evidence>
<dbReference type="STRING" id="313594.PI23P_09915"/>
<dbReference type="GO" id="GO:0044281">
    <property type="term" value="P:small molecule metabolic process"/>
    <property type="evidence" value="ECO:0007669"/>
    <property type="project" value="UniProtKB-ARBA"/>
</dbReference>
<comment type="pathway">
    <text evidence="2">Cofactor biosynthesis; NAD(+) biosynthesis; iminoaspartate from L-aspartate (oxidase route): step 1/1.</text>
</comment>
<proteinExistence type="inferred from homology"/>
<dbReference type="InterPro" id="IPR003953">
    <property type="entry name" value="FAD-dep_OxRdtase_2_FAD-bd"/>
</dbReference>
<dbReference type="InterPro" id="IPR030664">
    <property type="entry name" value="SdhA/FrdA/AprA"/>
</dbReference>
<name>A4C0J2_9FLAO</name>
<dbReference type="Gene3D" id="1.20.58.100">
    <property type="entry name" value="Fumarate reductase/succinate dehydrogenase flavoprotein-like, C-terminal domain"/>
    <property type="match status" value="1"/>
</dbReference>
<organism evidence="11 12">
    <name type="scientific">Polaribacter irgensii 23-P</name>
    <dbReference type="NCBI Taxonomy" id="313594"/>
    <lineage>
        <taxon>Bacteria</taxon>
        <taxon>Pseudomonadati</taxon>
        <taxon>Bacteroidota</taxon>
        <taxon>Flavobacteriia</taxon>
        <taxon>Flavobacteriales</taxon>
        <taxon>Flavobacteriaceae</taxon>
    </lineage>
</organism>
<dbReference type="Gene3D" id="3.90.700.10">
    <property type="entry name" value="Succinate dehydrogenase/fumarate reductase flavoprotein, catalytic domain"/>
    <property type="match status" value="1"/>
</dbReference>
<comment type="cofactor">
    <cofactor evidence="1">
        <name>FAD</name>
        <dbReference type="ChEBI" id="CHEBI:57692"/>
    </cofactor>
</comment>
<dbReference type="PRINTS" id="PR00411">
    <property type="entry name" value="PNDRDTASEI"/>
</dbReference>
<dbReference type="Gene3D" id="3.50.50.60">
    <property type="entry name" value="FAD/NAD(P)-binding domain"/>
    <property type="match status" value="1"/>
</dbReference>
<evidence type="ECO:0000256" key="7">
    <source>
        <dbReference type="ARBA" id="ARBA00048305"/>
    </source>
</evidence>
<gene>
    <name evidence="11" type="ORF">PI23P_09915</name>
</gene>
<dbReference type="eggNOG" id="COG1053">
    <property type="taxonomic scope" value="Bacteria"/>
</dbReference>
<evidence type="ECO:0000256" key="1">
    <source>
        <dbReference type="ARBA" id="ARBA00001974"/>
    </source>
</evidence>
<dbReference type="InterPro" id="IPR036188">
    <property type="entry name" value="FAD/NAD-bd_sf"/>
</dbReference>
<feature type="domain" description="Fumarate reductase/succinate dehydrogenase flavoprotein-like C-terminal" evidence="10">
    <location>
        <begin position="470"/>
        <end position="564"/>
    </location>
</feature>
<evidence type="ECO:0000256" key="8">
    <source>
        <dbReference type="PIRSR" id="PIRSR000171-1"/>
    </source>
</evidence>
<evidence type="ECO:0000259" key="9">
    <source>
        <dbReference type="Pfam" id="PF00890"/>
    </source>
</evidence>
<dbReference type="SUPFAM" id="SSF46977">
    <property type="entry name" value="Succinate dehydrogenase/fumarate reductase flavoprotein C-terminal domain"/>
    <property type="match status" value="1"/>
</dbReference>
<dbReference type="HOGENOM" id="CLU_014312_8_1_10"/>
<dbReference type="AlphaFoldDB" id="A4C0J2"/>
<dbReference type="SUPFAM" id="SSF51905">
    <property type="entry name" value="FAD/NAD(P)-binding domain"/>
    <property type="match status" value="1"/>
</dbReference>
<dbReference type="InterPro" id="IPR027477">
    <property type="entry name" value="Succ_DH/fumarate_Rdtase_cat_sf"/>
</dbReference>
<evidence type="ECO:0000256" key="6">
    <source>
        <dbReference type="ARBA" id="ARBA00023002"/>
    </source>
</evidence>
<dbReference type="PANTHER" id="PTHR11632:SF51">
    <property type="entry name" value="SUCCINATE DEHYDROGENASE [UBIQUINONE] FLAVOPROTEIN SUBUNIT, MITOCHONDRIAL"/>
    <property type="match status" value="1"/>
</dbReference>
<evidence type="ECO:0000256" key="5">
    <source>
        <dbReference type="ARBA" id="ARBA00022630"/>
    </source>
</evidence>
<sequence>MLLKKMNFTIIFVLDAIKQKMKAAKISKHSTHISNVLVIGSGGSGLRAAIEAKKTGVEVTVIGKRLKEDVHTVMAAGGINAAFGNVDPEDSWKQHFADTMIEGYGLSEPRMVELMAKEAPSLVTEIDAWGANFAKLENGKMDQRFFGAHTHRRTCYSGDYTGRSILMALIKKTKELKIPIHDSQYVTELLVHDNCCFGAMTFNIKSGERTVFLADSVILAAGGHTRIWRKSSSRRNENTGDGFYLGLKAGCTLTDMELVQFHPTGMVIPEEIAGTLVTEAVRGEGGYLVNGKGERFMKNYDAERLELSTRDRVAMANYTEIVEGRGTPNGGVYLDISHQSKEFIIEKLPRMYRQFLDTLMIDISKTPMEVSPTAHYSMGGIVVHPEDHATNIEGLYAAGEVTGGLHGANRLGGNSLAEILIFGKRAGAAAAERSSYMDIQYRSREVIAKAHEKIDAFIKNGSEVARPLQRELRNIMWEHCGVVRNEEKLQEGLRKINTLKEALKNLDVRPDSEGFEDLMLAFDLEGSIMSAEATILGAIARKESRGAHQRDDYKETNAAFDANFRIKLNNTVLEVTKEQLKPLTKELHTIVNTTKEIVNFKGLLLE</sequence>